<keyword evidence="1" id="KW-0732">Signal</keyword>
<protein>
    <submittedName>
        <fullName evidence="2">Uncharacterized protein</fullName>
    </submittedName>
</protein>
<feature type="chain" id="PRO_5020461742" evidence="1">
    <location>
        <begin position="28"/>
        <end position="115"/>
    </location>
</feature>
<reference evidence="2 3" key="2">
    <citation type="journal article" date="2019" name="G3 (Bethesda)">
        <title>Hybrid Assembly of the Genome of the Entomopathogenic Nematode Steinernema carpocapsae Identifies the X-Chromosome.</title>
        <authorList>
            <person name="Serra L."/>
            <person name="Macchietto M."/>
            <person name="Macias-Munoz A."/>
            <person name="McGill C.J."/>
            <person name="Rodriguez I.M."/>
            <person name="Rodriguez B."/>
            <person name="Murad R."/>
            <person name="Mortazavi A."/>
        </authorList>
    </citation>
    <scope>NUCLEOTIDE SEQUENCE [LARGE SCALE GENOMIC DNA]</scope>
    <source>
        <strain evidence="2 3">ALL</strain>
    </source>
</reference>
<comment type="caution">
    <text evidence="2">The sequence shown here is derived from an EMBL/GenBank/DDBJ whole genome shotgun (WGS) entry which is preliminary data.</text>
</comment>
<dbReference type="EMBL" id="AZBU02000011">
    <property type="protein sequence ID" value="TKR60382.1"/>
    <property type="molecule type" value="Genomic_DNA"/>
</dbReference>
<evidence type="ECO:0000313" key="2">
    <source>
        <dbReference type="EMBL" id="TKR60382.1"/>
    </source>
</evidence>
<name>A0A4U5LW54_STECR</name>
<accession>A0A4U5LW54</accession>
<reference evidence="2 3" key="1">
    <citation type="journal article" date="2015" name="Genome Biol.">
        <title>Comparative genomics of Steinernema reveals deeply conserved gene regulatory networks.</title>
        <authorList>
            <person name="Dillman A.R."/>
            <person name="Macchietto M."/>
            <person name="Porter C.F."/>
            <person name="Rogers A."/>
            <person name="Williams B."/>
            <person name="Antoshechkin I."/>
            <person name="Lee M.M."/>
            <person name="Goodwin Z."/>
            <person name="Lu X."/>
            <person name="Lewis E.E."/>
            <person name="Goodrich-Blair H."/>
            <person name="Stock S.P."/>
            <person name="Adams B.J."/>
            <person name="Sternberg P.W."/>
            <person name="Mortazavi A."/>
        </authorList>
    </citation>
    <scope>NUCLEOTIDE SEQUENCE [LARGE SCALE GENOMIC DNA]</scope>
    <source>
        <strain evidence="2 3">ALL</strain>
    </source>
</reference>
<dbReference type="OrthoDB" id="5773246at2759"/>
<keyword evidence="3" id="KW-1185">Reference proteome</keyword>
<dbReference type="AlphaFoldDB" id="A0A4U5LW54"/>
<organism evidence="2 3">
    <name type="scientific">Steinernema carpocapsae</name>
    <name type="common">Entomopathogenic nematode</name>
    <dbReference type="NCBI Taxonomy" id="34508"/>
    <lineage>
        <taxon>Eukaryota</taxon>
        <taxon>Metazoa</taxon>
        <taxon>Ecdysozoa</taxon>
        <taxon>Nematoda</taxon>
        <taxon>Chromadorea</taxon>
        <taxon>Rhabditida</taxon>
        <taxon>Tylenchina</taxon>
        <taxon>Panagrolaimomorpha</taxon>
        <taxon>Strongyloidoidea</taxon>
        <taxon>Steinernematidae</taxon>
        <taxon>Steinernema</taxon>
    </lineage>
</organism>
<gene>
    <name evidence="2" type="ORF">L596_027637</name>
</gene>
<evidence type="ECO:0000256" key="1">
    <source>
        <dbReference type="SAM" id="SignalP"/>
    </source>
</evidence>
<feature type="signal peptide" evidence="1">
    <location>
        <begin position="1"/>
        <end position="27"/>
    </location>
</feature>
<evidence type="ECO:0000313" key="3">
    <source>
        <dbReference type="Proteomes" id="UP000298663"/>
    </source>
</evidence>
<dbReference type="Proteomes" id="UP000298663">
    <property type="component" value="Unassembled WGS sequence"/>
</dbReference>
<proteinExistence type="predicted"/>
<sequence length="115" mass="12521">MKSQVTFAVNFVLSLATLCLVLEGISANPLGDPTKGNEPESCSTQQMLETPCRCCKMDCWYTIAQSATHELGHIPGQAGEEEAMATLKLIRSCMISECSAICPKRRPPPFMISPQ</sequence>